<dbReference type="InterPro" id="IPR036390">
    <property type="entry name" value="WH_DNA-bd_sf"/>
</dbReference>
<evidence type="ECO:0000256" key="5">
    <source>
        <dbReference type="ARBA" id="ARBA00058938"/>
    </source>
</evidence>
<dbReference type="SUPFAM" id="SSF46785">
    <property type="entry name" value="Winged helix' DNA-binding domain"/>
    <property type="match status" value="1"/>
</dbReference>
<dbReference type="Gene3D" id="1.10.10.10">
    <property type="entry name" value="Winged helix-like DNA-binding domain superfamily/Winged helix DNA-binding domain"/>
    <property type="match status" value="1"/>
</dbReference>
<dbReference type="Pfam" id="PF01614">
    <property type="entry name" value="IclR_C"/>
    <property type="match status" value="1"/>
</dbReference>
<dbReference type="InterPro" id="IPR014757">
    <property type="entry name" value="Tscrpt_reg_IclR_C"/>
</dbReference>
<dbReference type="GO" id="GO:0003677">
    <property type="term" value="F:DNA binding"/>
    <property type="evidence" value="ECO:0007669"/>
    <property type="project" value="UniProtKB-KW"/>
</dbReference>
<feature type="domain" description="HTH iclR-type" evidence="7">
    <location>
        <begin position="4"/>
        <end position="66"/>
    </location>
</feature>
<feature type="domain" description="IclR-ED" evidence="8">
    <location>
        <begin position="67"/>
        <end position="251"/>
    </location>
</feature>
<keyword evidence="1" id="KW-0319">Glycerol metabolism</keyword>
<keyword evidence="2" id="KW-0805">Transcription regulation</keyword>
<dbReference type="GO" id="GO:0006071">
    <property type="term" value="P:glycerol metabolic process"/>
    <property type="evidence" value="ECO:0007669"/>
    <property type="project" value="UniProtKB-KW"/>
</dbReference>
<keyword evidence="3" id="KW-0238">DNA-binding</keyword>
<dbReference type="RefSeq" id="WP_271694549.1">
    <property type="nucleotide sequence ID" value="NZ_CP116394.1"/>
</dbReference>
<evidence type="ECO:0000313" key="10">
    <source>
        <dbReference type="Proteomes" id="UP001211044"/>
    </source>
</evidence>
<dbReference type="PROSITE" id="PS51078">
    <property type="entry name" value="ICLR_ED"/>
    <property type="match status" value="1"/>
</dbReference>
<reference evidence="9" key="1">
    <citation type="submission" date="2023-01" db="EMBL/GenBank/DDBJ databases">
        <title>Comparative Genomic Analysis of the Clinically-Derived Winkia Strain NY0527 Provides Evidence into the Taxonomic Reassignment of Winkia neuii and Characterizes Their Virulence Traits.</title>
        <authorList>
            <person name="Cai X."/>
            <person name="Peng Y."/>
            <person name="Li M."/>
            <person name="Qiu Y."/>
            <person name="Wang Y."/>
            <person name="Xu L."/>
            <person name="Hou Q."/>
        </authorList>
    </citation>
    <scope>NUCLEOTIDE SEQUENCE</scope>
    <source>
        <strain evidence="9">NY0527</strain>
    </source>
</reference>
<dbReference type="InterPro" id="IPR036388">
    <property type="entry name" value="WH-like_DNA-bd_sf"/>
</dbReference>
<dbReference type="PANTHER" id="PTHR30136">
    <property type="entry name" value="HELIX-TURN-HELIX TRANSCRIPTIONAL REGULATOR, ICLR FAMILY"/>
    <property type="match status" value="1"/>
</dbReference>
<dbReference type="InterPro" id="IPR050707">
    <property type="entry name" value="HTH_MetabolicPath_Reg"/>
</dbReference>
<evidence type="ECO:0000259" key="8">
    <source>
        <dbReference type="PROSITE" id="PS51078"/>
    </source>
</evidence>
<dbReference type="SMART" id="SM00346">
    <property type="entry name" value="HTH_ICLR"/>
    <property type="match status" value="1"/>
</dbReference>
<dbReference type="GO" id="GO:0003700">
    <property type="term" value="F:DNA-binding transcription factor activity"/>
    <property type="evidence" value="ECO:0007669"/>
    <property type="project" value="TreeGrafter"/>
</dbReference>
<keyword evidence="4" id="KW-0804">Transcription</keyword>
<evidence type="ECO:0000256" key="3">
    <source>
        <dbReference type="ARBA" id="ARBA00023125"/>
    </source>
</evidence>
<dbReference type="PROSITE" id="PS51077">
    <property type="entry name" value="HTH_ICLR"/>
    <property type="match status" value="1"/>
</dbReference>
<protein>
    <recommendedName>
        <fullName evidence="6">Glycerol operon regulatory protein</fullName>
    </recommendedName>
</protein>
<dbReference type="EMBL" id="CP116394">
    <property type="protein sequence ID" value="WCE45916.1"/>
    <property type="molecule type" value="Genomic_DNA"/>
</dbReference>
<dbReference type="SUPFAM" id="SSF55781">
    <property type="entry name" value="GAF domain-like"/>
    <property type="match status" value="1"/>
</dbReference>
<evidence type="ECO:0000313" key="9">
    <source>
        <dbReference type="EMBL" id="WCE45916.1"/>
    </source>
</evidence>
<dbReference type="InterPro" id="IPR005471">
    <property type="entry name" value="Tscrpt_reg_IclR_N"/>
</dbReference>
<evidence type="ECO:0000256" key="4">
    <source>
        <dbReference type="ARBA" id="ARBA00023163"/>
    </source>
</evidence>
<evidence type="ECO:0000259" key="7">
    <source>
        <dbReference type="PROSITE" id="PS51077"/>
    </source>
</evidence>
<dbReference type="AlphaFoldDB" id="A0AB38XNJ0"/>
<gene>
    <name evidence="9" type="ORF">PIG85_09770</name>
</gene>
<comment type="function">
    <text evidence="5">May be an activator protein for the gylABX operon.</text>
</comment>
<dbReference type="KEGG" id="wne:PIG85_09770"/>
<name>A0AB38XNJ0_9ACTO</name>
<accession>A0AB38XNJ0</accession>
<evidence type="ECO:0000256" key="2">
    <source>
        <dbReference type="ARBA" id="ARBA00023015"/>
    </source>
</evidence>
<organism evidence="9 10">
    <name type="scientific">Winkia neuii subsp. anitrata</name>
    <dbReference type="NCBI Taxonomy" id="29318"/>
    <lineage>
        <taxon>Bacteria</taxon>
        <taxon>Bacillati</taxon>
        <taxon>Actinomycetota</taxon>
        <taxon>Actinomycetes</taxon>
        <taxon>Actinomycetales</taxon>
        <taxon>Actinomycetaceae</taxon>
        <taxon>Winkia</taxon>
    </lineage>
</organism>
<sequence>MATSNSAANVLRILNSLAGHIKPLTAASLARELSMSRSTTYRILGTLVEFGYVSHDHETGRFSLGVRAYELAWAYQRQEPLRRIALTVVEHIVDQVHQSAHFAVLSGKDVIYVVEQRSSMGLSLVTDVGVRLPAELTASGQAMLAQLSDKQVSALYPSNRYLADRTGSGPKSVVELQEILAQTRARGWAQEVENITPGWSTVAVAVLDNSGYPIGSLAMTYHSTDLPEDRLLPLISKLKQAAAAIGYRAGAEHQAHFHGA</sequence>
<dbReference type="Proteomes" id="UP001211044">
    <property type="component" value="Chromosome"/>
</dbReference>
<dbReference type="InterPro" id="IPR029016">
    <property type="entry name" value="GAF-like_dom_sf"/>
</dbReference>
<dbReference type="Gene3D" id="3.30.450.40">
    <property type="match status" value="1"/>
</dbReference>
<dbReference type="Pfam" id="PF09339">
    <property type="entry name" value="HTH_IclR"/>
    <property type="match status" value="1"/>
</dbReference>
<proteinExistence type="predicted"/>
<dbReference type="PANTHER" id="PTHR30136:SF35">
    <property type="entry name" value="HTH-TYPE TRANSCRIPTIONAL REGULATOR RV1719"/>
    <property type="match status" value="1"/>
</dbReference>
<dbReference type="FunFam" id="1.10.10.10:FF:000056">
    <property type="entry name" value="IclR family transcriptional regulator"/>
    <property type="match status" value="1"/>
</dbReference>
<evidence type="ECO:0000256" key="6">
    <source>
        <dbReference type="ARBA" id="ARBA00070406"/>
    </source>
</evidence>
<evidence type="ECO:0000256" key="1">
    <source>
        <dbReference type="ARBA" id="ARBA00022798"/>
    </source>
</evidence>
<dbReference type="GO" id="GO:0045892">
    <property type="term" value="P:negative regulation of DNA-templated transcription"/>
    <property type="evidence" value="ECO:0007669"/>
    <property type="project" value="TreeGrafter"/>
</dbReference>